<feature type="region of interest" description="Disordered" evidence="1">
    <location>
        <begin position="175"/>
        <end position="254"/>
    </location>
</feature>
<evidence type="ECO:0000313" key="3">
    <source>
        <dbReference type="EMBL" id="OOR99606.1"/>
    </source>
</evidence>
<keyword evidence="2" id="KW-1133">Transmembrane helix</keyword>
<accession>A0A1T0ASX5</accession>
<protein>
    <submittedName>
        <fullName evidence="3">Uncharacterized protein</fullName>
    </submittedName>
</protein>
<dbReference type="AlphaFoldDB" id="A0A1T0ASX5"/>
<gene>
    <name evidence="3" type="ORF">B0187_04650</name>
</gene>
<organism evidence="3 4">
    <name type="scientific">Haemophilus paracuniculus</name>
    <dbReference type="NCBI Taxonomy" id="734"/>
    <lineage>
        <taxon>Bacteria</taxon>
        <taxon>Pseudomonadati</taxon>
        <taxon>Pseudomonadota</taxon>
        <taxon>Gammaproteobacteria</taxon>
        <taxon>Pasteurellales</taxon>
        <taxon>Pasteurellaceae</taxon>
        <taxon>Haemophilus</taxon>
    </lineage>
</organism>
<sequence>MVSESLHKFVSYTLNSNSIYDYLSIPMFISVSFAIAGLFLYYLLFKDRKQLNDITNAESFFSLLFIALVFFTPAYFFFEKHRNNSLPPEERFYKRIAIDMKKRNDLSAKDIAELEKIFQEGITQTEDGRTEYSLDPVYLFILNNKQKKEKPVIEMKPNKYLMEVRDWRKQKEAEEQERIEKARKELGYSQPETEVKTPQPAPPKSTSPKKVQAKNKVKKAENKKAVKSKPASKPKQKSLPRKAVNKTQSKRRTG</sequence>
<dbReference type="RefSeq" id="WP_078236702.1">
    <property type="nucleotide sequence ID" value="NZ_MUYA01000005.1"/>
</dbReference>
<comment type="caution">
    <text evidence="3">The sequence shown here is derived from an EMBL/GenBank/DDBJ whole genome shotgun (WGS) entry which is preliminary data.</text>
</comment>
<name>A0A1T0ASX5_9PAST</name>
<dbReference type="Proteomes" id="UP000190867">
    <property type="component" value="Unassembled WGS sequence"/>
</dbReference>
<keyword evidence="2" id="KW-0472">Membrane</keyword>
<reference evidence="3 4" key="1">
    <citation type="submission" date="2017-02" db="EMBL/GenBank/DDBJ databases">
        <title>Draft genome sequence of Haemophilus paracuniculus CCUG 43573 type strain.</title>
        <authorList>
            <person name="Engstrom-Jakobsson H."/>
            <person name="Salva-Serra F."/>
            <person name="Thorell K."/>
            <person name="Gonzales-Siles L."/>
            <person name="Karlsson R."/>
            <person name="Boulund F."/>
            <person name="Engstrand L."/>
            <person name="Kristiansson E."/>
            <person name="Moore E."/>
        </authorList>
    </citation>
    <scope>NUCLEOTIDE SEQUENCE [LARGE SCALE GENOMIC DNA]</scope>
    <source>
        <strain evidence="3 4">CCUG 43573</strain>
    </source>
</reference>
<evidence type="ECO:0000313" key="4">
    <source>
        <dbReference type="Proteomes" id="UP000190867"/>
    </source>
</evidence>
<evidence type="ECO:0000256" key="2">
    <source>
        <dbReference type="SAM" id="Phobius"/>
    </source>
</evidence>
<feature type="compositionally biased region" description="Basic and acidic residues" evidence="1">
    <location>
        <begin position="175"/>
        <end position="186"/>
    </location>
</feature>
<evidence type="ECO:0000256" key="1">
    <source>
        <dbReference type="SAM" id="MobiDB-lite"/>
    </source>
</evidence>
<proteinExistence type="predicted"/>
<feature type="transmembrane region" description="Helical" evidence="2">
    <location>
        <begin position="57"/>
        <end position="78"/>
    </location>
</feature>
<dbReference type="EMBL" id="MUYA01000005">
    <property type="protein sequence ID" value="OOR99606.1"/>
    <property type="molecule type" value="Genomic_DNA"/>
</dbReference>
<feature type="compositionally biased region" description="Basic residues" evidence="1">
    <location>
        <begin position="225"/>
        <end position="254"/>
    </location>
</feature>
<keyword evidence="2" id="KW-0812">Transmembrane</keyword>
<keyword evidence="4" id="KW-1185">Reference proteome</keyword>
<feature type="transmembrane region" description="Helical" evidence="2">
    <location>
        <begin position="22"/>
        <end position="45"/>
    </location>
</feature>
<dbReference type="STRING" id="734.B0187_04650"/>